<keyword evidence="2" id="KW-0732">Signal</keyword>
<organism evidence="3 4">
    <name type="scientific">Giardia duodenalis assemblage B</name>
    <dbReference type="NCBI Taxonomy" id="1394984"/>
    <lineage>
        <taxon>Eukaryota</taxon>
        <taxon>Metamonada</taxon>
        <taxon>Diplomonadida</taxon>
        <taxon>Hexamitidae</taxon>
        <taxon>Giardiinae</taxon>
        <taxon>Giardia</taxon>
    </lineage>
</organism>
<evidence type="ECO:0000313" key="3">
    <source>
        <dbReference type="EMBL" id="KWX13650.1"/>
    </source>
</evidence>
<feature type="signal peptide" evidence="2">
    <location>
        <begin position="1"/>
        <end position="18"/>
    </location>
</feature>
<accession>A0A132NUB5</accession>
<dbReference type="VEuPathDB" id="GiardiaDB:QR46_2348"/>
<feature type="chain" id="PRO_5007800092" description="Secreted protein" evidence="2">
    <location>
        <begin position="19"/>
        <end position="170"/>
    </location>
</feature>
<evidence type="ECO:0000256" key="2">
    <source>
        <dbReference type="SAM" id="SignalP"/>
    </source>
</evidence>
<protein>
    <recommendedName>
        <fullName evidence="5">Secreted protein</fullName>
    </recommendedName>
</protein>
<dbReference type="AlphaFoldDB" id="A0A132NUB5"/>
<dbReference type="OrthoDB" id="10257838at2759"/>
<evidence type="ECO:0000313" key="4">
    <source>
        <dbReference type="Proteomes" id="UP000070089"/>
    </source>
</evidence>
<proteinExistence type="predicted"/>
<dbReference type="Proteomes" id="UP000070089">
    <property type="component" value="Unassembled WGS sequence"/>
</dbReference>
<reference evidence="3 4" key="1">
    <citation type="journal article" date="2015" name="Mol. Biochem. Parasitol.">
        <title>Identification of polymorphic genes for use in assemblage B genotyping assays through comparative genomics of multiple assemblage B Giardia duodenalis isolates.</title>
        <authorList>
            <person name="Wielinga C."/>
            <person name="Thompson R.C."/>
            <person name="Monis P."/>
            <person name="Ryan U."/>
        </authorList>
    </citation>
    <scope>NUCLEOTIDE SEQUENCE [LARGE SCALE GENOMIC DNA]</scope>
    <source>
        <strain evidence="3 4">BAH15c1</strain>
    </source>
</reference>
<evidence type="ECO:0000256" key="1">
    <source>
        <dbReference type="SAM" id="MobiDB-lite"/>
    </source>
</evidence>
<sequence length="170" mass="18622">MYLLGLLSLFVHFGIGRGEIHSIYSDGDGTIHEGSEGGASGPSRDTLMVNFRRIFGRQCDLDVFPGTCVVKQVTPDKDNQFATVLLDFIDGTSHNIDHDIKYMIFLAEPSVEYVSKNNISEGAELACKKKVSKSGPCEPVHITFDSFDDPTLVEQDADEPPHSVTGKSEL</sequence>
<feature type="region of interest" description="Disordered" evidence="1">
    <location>
        <begin position="148"/>
        <end position="170"/>
    </location>
</feature>
<dbReference type="EMBL" id="JXTI01000061">
    <property type="protein sequence ID" value="KWX13650.1"/>
    <property type="molecule type" value="Genomic_DNA"/>
</dbReference>
<gene>
    <name evidence="3" type="ORF">QR46_2348</name>
</gene>
<comment type="caution">
    <text evidence="3">The sequence shown here is derived from an EMBL/GenBank/DDBJ whole genome shotgun (WGS) entry which is preliminary data.</text>
</comment>
<evidence type="ECO:0008006" key="5">
    <source>
        <dbReference type="Google" id="ProtNLM"/>
    </source>
</evidence>
<name>A0A132NUB5_GIAIN</name>